<dbReference type="Pfam" id="PF15916">
    <property type="entry name" value="DUF4743"/>
    <property type="match status" value="1"/>
</dbReference>
<dbReference type="PANTHER" id="PTHR13622:SF8">
    <property type="entry name" value="THIAMIN PYROPHOSPHOKINASE 1"/>
    <property type="match status" value="1"/>
</dbReference>
<evidence type="ECO:0000313" key="2">
    <source>
        <dbReference type="EMBL" id="CAI3929732.1"/>
    </source>
</evidence>
<dbReference type="EMBL" id="CAMXCM010000001">
    <property type="protein sequence ID" value="CAI3931162.1"/>
    <property type="molecule type" value="Genomic_DNA"/>
</dbReference>
<dbReference type="Pfam" id="PF00293">
    <property type="entry name" value="NUDIX"/>
    <property type="match status" value="1"/>
</dbReference>
<dbReference type="InterPro" id="IPR031804">
    <property type="entry name" value="DUF4743"/>
</dbReference>
<dbReference type="Gene3D" id="3.90.79.10">
    <property type="entry name" value="Nucleoside Triphosphate Pyrophosphohydrolase"/>
    <property type="match status" value="1"/>
</dbReference>
<dbReference type="GO" id="GO:0016853">
    <property type="term" value="F:isomerase activity"/>
    <property type="evidence" value="ECO:0007669"/>
    <property type="project" value="UniProtKB-KW"/>
</dbReference>
<dbReference type="InterPro" id="IPR015797">
    <property type="entry name" value="NUDIX_hydrolase-like_dom_sf"/>
</dbReference>
<organism evidence="3 4">
    <name type="scientific">Commensalibacter communis</name>
    <dbReference type="NCBI Taxonomy" id="2972786"/>
    <lineage>
        <taxon>Bacteria</taxon>
        <taxon>Pseudomonadati</taxon>
        <taxon>Pseudomonadota</taxon>
        <taxon>Alphaproteobacteria</taxon>
        <taxon>Acetobacterales</taxon>
        <taxon>Acetobacteraceae</taxon>
    </lineage>
</organism>
<evidence type="ECO:0000259" key="1">
    <source>
        <dbReference type="PROSITE" id="PS51462"/>
    </source>
</evidence>
<evidence type="ECO:0000313" key="5">
    <source>
        <dbReference type="Proteomes" id="UP001154259"/>
    </source>
</evidence>
<proteinExistence type="predicted"/>
<dbReference type="SUPFAM" id="SSF55811">
    <property type="entry name" value="Nudix"/>
    <property type="match status" value="1"/>
</dbReference>
<evidence type="ECO:0000313" key="3">
    <source>
        <dbReference type="EMBL" id="CAI3931162.1"/>
    </source>
</evidence>
<dbReference type="PROSITE" id="PS51462">
    <property type="entry name" value="NUDIX"/>
    <property type="match status" value="1"/>
</dbReference>
<accession>A0A9W4XCM1</accession>
<gene>
    <name evidence="2" type="ORF">R53529_LOCUS451</name>
    <name evidence="3" type="ORF">R53530_LOCUS650</name>
</gene>
<comment type="caution">
    <text evidence="3">The sequence shown here is derived from an EMBL/GenBank/DDBJ whole genome shotgun (WGS) entry which is preliminary data.</text>
</comment>
<evidence type="ECO:0000313" key="4">
    <source>
        <dbReference type="Proteomes" id="UP001154255"/>
    </source>
</evidence>
<dbReference type="AlphaFoldDB" id="A0A9W4XCM1"/>
<dbReference type="InterPro" id="IPR000086">
    <property type="entry name" value="NUDIX_hydrolase_dom"/>
</dbReference>
<protein>
    <submittedName>
        <fullName evidence="2 3">Isopentenyldiphosphate isomerase (Idi)</fullName>
    </submittedName>
</protein>
<sequence>MQPSEFKTLLSYIQQCNTAQLHKDFLPFRACNQIVGWVRPDFMKSLYHYGVYKADDHIDTLPDTLTLQILGEKLIQDKIIQTMDELFDVYPSPHAKPIGQIDRAVLPSLGIIGTGVHLNGLVKKDNETHLWIAKRSPHKRLDPNKLDHIVAGGIPAGYTHKTALAKEAEEEANIPAELISKAEYTSIVTYSMLRPEGLRRDVLYCYDIWLPEEFKPIPIDGEAIGFELMKITDVYQRVCETNDFKFNINLVLIDLFLRLGIISSKSANAQMLKVGLKGKLFP</sequence>
<dbReference type="GO" id="GO:0044715">
    <property type="term" value="F:8-oxo-dGDP phosphatase activity"/>
    <property type="evidence" value="ECO:0007669"/>
    <property type="project" value="TreeGrafter"/>
</dbReference>
<dbReference type="PANTHER" id="PTHR13622">
    <property type="entry name" value="THIAMIN PYROPHOSPHOKINASE"/>
    <property type="match status" value="1"/>
</dbReference>
<dbReference type="CDD" id="cd03676">
    <property type="entry name" value="NUDIX_Tnr3_like"/>
    <property type="match status" value="1"/>
</dbReference>
<dbReference type="Proteomes" id="UP001154255">
    <property type="component" value="Unassembled WGS sequence"/>
</dbReference>
<dbReference type="Proteomes" id="UP001154259">
    <property type="component" value="Unassembled WGS sequence"/>
</dbReference>
<name>A0A9W4XCM1_9PROT</name>
<dbReference type="RefSeq" id="WP_271788899.1">
    <property type="nucleotide sequence ID" value="NZ_CAMXCM010000001.1"/>
</dbReference>
<feature type="domain" description="Nudix hydrolase" evidence="1">
    <location>
        <begin position="113"/>
        <end position="254"/>
    </location>
</feature>
<keyword evidence="3" id="KW-0413">Isomerase</keyword>
<dbReference type="EMBL" id="CAMXCS010000001">
    <property type="protein sequence ID" value="CAI3929732.1"/>
    <property type="molecule type" value="Genomic_DNA"/>
</dbReference>
<keyword evidence="5" id="KW-1185">Reference proteome</keyword>
<reference evidence="3" key="1">
    <citation type="submission" date="2022-10" db="EMBL/GenBank/DDBJ databases">
        <authorList>
            <person name="Botero Cardona J."/>
        </authorList>
    </citation>
    <scope>NUCLEOTIDE SEQUENCE</scope>
    <source>
        <strain evidence="3">LMG 31819</strain>
        <strain evidence="2">R-53529</strain>
    </source>
</reference>